<reference evidence="5" key="1">
    <citation type="submission" date="2019-05" db="EMBL/GenBank/DDBJ databases">
        <title>Isolation and characterization of methanogens from the cold seep sediment at Four-Way Closure Ridge.</title>
        <authorList>
            <person name="You Y.-T."/>
            <person name="Chen S.-C."/>
            <person name="Zhang W.-L."/>
            <person name="Lai M.-C."/>
        </authorList>
    </citation>
    <scope>NUCLEOTIDE SEQUENCE</scope>
    <source>
        <strain evidence="5">FWC-SCC3</strain>
    </source>
</reference>
<feature type="domain" description="ABC transporter" evidence="4">
    <location>
        <begin position="8"/>
        <end position="246"/>
    </location>
</feature>
<name>A0ABT8M1W6_9EURY</name>
<dbReference type="InterPro" id="IPR017871">
    <property type="entry name" value="ABC_transporter-like_CS"/>
</dbReference>
<keyword evidence="6" id="KW-1185">Reference proteome</keyword>
<dbReference type="Proteomes" id="UP001168423">
    <property type="component" value="Unassembled WGS sequence"/>
</dbReference>
<evidence type="ECO:0000259" key="4">
    <source>
        <dbReference type="PROSITE" id="PS50893"/>
    </source>
</evidence>
<dbReference type="Gene3D" id="3.40.50.300">
    <property type="entry name" value="P-loop containing nucleotide triphosphate hydrolases"/>
    <property type="match status" value="1"/>
</dbReference>
<sequence length="249" mass="27028">MTSPEPVIRLENVYTAYEGADRPTLQDISLSVGKGEFVVIGGPNGAGKTTLLETINGMLPITHGKAVVCGQNVRGDGVRVRCRVGYLLQNFAFDPLTPFTVEEVVLMGRYGTIGLFRKPGKEDYAAVQQALHLLGIEDLASRPIGQLSGGQQQKVLMAQNLARNPEILLLDEPFSNLDMFAREEINRLLARLVGSGITVLIVSHAFDDLPERQVRVVVMQEGKIVVSRECSPGEVEQVVRNAGKGPSHA</sequence>
<evidence type="ECO:0000313" key="5">
    <source>
        <dbReference type="EMBL" id="MDN7012862.1"/>
    </source>
</evidence>
<proteinExistence type="predicted"/>
<dbReference type="SMART" id="SM00382">
    <property type="entry name" value="AAA"/>
    <property type="match status" value="1"/>
</dbReference>
<dbReference type="InterPro" id="IPR003439">
    <property type="entry name" value="ABC_transporter-like_ATP-bd"/>
</dbReference>
<evidence type="ECO:0000256" key="3">
    <source>
        <dbReference type="ARBA" id="ARBA00022840"/>
    </source>
</evidence>
<dbReference type="RefSeq" id="WP_301677450.1">
    <property type="nucleotide sequence ID" value="NZ_VCYI01000008.1"/>
</dbReference>
<evidence type="ECO:0000313" key="6">
    <source>
        <dbReference type="Proteomes" id="UP001168423"/>
    </source>
</evidence>
<dbReference type="GO" id="GO:0005524">
    <property type="term" value="F:ATP binding"/>
    <property type="evidence" value="ECO:0007669"/>
    <property type="project" value="UniProtKB-KW"/>
</dbReference>
<keyword evidence="2" id="KW-0547">Nucleotide-binding</keyword>
<comment type="caution">
    <text evidence="5">The sequence shown here is derived from an EMBL/GenBank/DDBJ whole genome shotgun (WGS) entry which is preliminary data.</text>
</comment>
<dbReference type="SUPFAM" id="SSF52540">
    <property type="entry name" value="P-loop containing nucleoside triphosphate hydrolases"/>
    <property type="match status" value="1"/>
</dbReference>
<dbReference type="InterPro" id="IPR050153">
    <property type="entry name" value="Metal_Ion_Import_ABC"/>
</dbReference>
<keyword evidence="1" id="KW-0813">Transport</keyword>
<evidence type="ECO:0000256" key="1">
    <source>
        <dbReference type="ARBA" id="ARBA00022448"/>
    </source>
</evidence>
<dbReference type="PROSITE" id="PS00211">
    <property type="entry name" value="ABC_TRANSPORTER_1"/>
    <property type="match status" value="1"/>
</dbReference>
<dbReference type="InterPro" id="IPR027417">
    <property type="entry name" value="P-loop_NTPase"/>
</dbReference>
<dbReference type="PANTHER" id="PTHR42734">
    <property type="entry name" value="METAL TRANSPORT SYSTEM ATP-BINDING PROTEIN TM_0124-RELATED"/>
    <property type="match status" value="1"/>
</dbReference>
<organism evidence="5 6">
    <name type="scientific">Methanoculleus methanifontis</name>
    <dbReference type="NCBI Taxonomy" id="2584086"/>
    <lineage>
        <taxon>Archaea</taxon>
        <taxon>Methanobacteriati</taxon>
        <taxon>Methanobacteriota</taxon>
        <taxon>Stenosarchaea group</taxon>
        <taxon>Methanomicrobia</taxon>
        <taxon>Methanomicrobiales</taxon>
        <taxon>Methanomicrobiaceae</taxon>
        <taxon>Methanoculleus</taxon>
    </lineage>
</organism>
<protein>
    <submittedName>
        <fullName evidence="5">Metal ABC transporter ATP-binding protein</fullName>
    </submittedName>
</protein>
<dbReference type="InterPro" id="IPR003593">
    <property type="entry name" value="AAA+_ATPase"/>
</dbReference>
<dbReference type="PROSITE" id="PS50893">
    <property type="entry name" value="ABC_TRANSPORTER_2"/>
    <property type="match status" value="1"/>
</dbReference>
<evidence type="ECO:0000256" key="2">
    <source>
        <dbReference type="ARBA" id="ARBA00022741"/>
    </source>
</evidence>
<gene>
    <name evidence="5" type="ORF">FGW20_07370</name>
</gene>
<dbReference type="Pfam" id="PF00005">
    <property type="entry name" value="ABC_tran"/>
    <property type="match status" value="1"/>
</dbReference>
<accession>A0ABT8M1W6</accession>
<keyword evidence="3 5" id="KW-0067">ATP-binding</keyword>
<dbReference type="EMBL" id="VCYI01000008">
    <property type="protein sequence ID" value="MDN7012862.1"/>
    <property type="molecule type" value="Genomic_DNA"/>
</dbReference>